<dbReference type="Pfam" id="PF09189">
    <property type="entry name" value="MoaD_arch"/>
    <property type="match status" value="1"/>
</dbReference>
<protein>
    <recommendedName>
        <fullName evidence="1">Molybdopterin cofactor biosynthesis MoaD-related C-terminal domain-containing protein</fullName>
    </recommendedName>
</protein>
<name>A0A5J5HX59_9BACI</name>
<dbReference type="RefSeq" id="WP_150439101.1">
    <property type="nucleotide sequence ID" value="NZ_VYKL01000013.1"/>
</dbReference>
<dbReference type="InterPro" id="IPR015272">
    <property type="entry name" value="MoadD_C"/>
</dbReference>
<dbReference type="InterPro" id="IPR036473">
    <property type="entry name" value="Mopterin_CF_MoaD-rel_C_sf"/>
</dbReference>
<organism evidence="2 3">
    <name type="scientific">Niallia endozanthoxylica</name>
    <dbReference type="NCBI Taxonomy" id="2036016"/>
    <lineage>
        <taxon>Bacteria</taxon>
        <taxon>Bacillati</taxon>
        <taxon>Bacillota</taxon>
        <taxon>Bacilli</taxon>
        <taxon>Bacillales</taxon>
        <taxon>Bacillaceae</taxon>
        <taxon>Niallia</taxon>
    </lineage>
</organism>
<dbReference type="Gene3D" id="3.30.1370.80">
    <property type="entry name" value="Molybdopterin cofactor biosynthesis MoaD-related, C-terminal domain"/>
    <property type="match status" value="1"/>
</dbReference>
<sequence>MHIKELEFRGISLRHLGMYLEELGGEKSNHSFPVCYNGGNWKAEILSEEEIAFTAVFKVNAVHIRFQAENNEILEELIIKFRKKTFRAGG</sequence>
<evidence type="ECO:0000313" key="2">
    <source>
        <dbReference type="EMBL" id="KAA9027562.1"/>
    </source>
</evidence>
<feature type="domain" description="Molybdopterin cofactor biosynthesis MoaD-related C-terminal" evidence="1">
    <location>
        <begin position="4"/>
        <end position="90"/>
    </location>
</feature>
<gene>
    <name evidence="2" type="ORF">F4V44_06065</name>
</gene>
<dbReference type="EMBL" id="VYKL01000013">
    <property type="protein sequence ID" value="KAA9027562.1"/>
    <property type="molecule type" value="Genomic_DNA"/>
</dbReference>
<dbReference type="AlphaFoldDB" id="A0A5J5HX59"/>
<evidence type="ECO:0000259" key="1">
    <source>
        <dbReference type="Pfam" id="PF09189"/>
    </source>
</evidence>
<comment type="caution">
    <text evidence="2">The sequence shown here is derived from an EMBL/GenBank/DDBJ whole genome shotgun (WGS) entry which is preliminary data.</text>
</comment>
<keyword evidence="3" id="KW-1185">Reference proteome</keyword>
<evidence type="ECO:0000313" key="3">
    <source>
        <dbReference type="Proteomes" id="UP000326671"/>
    </source>
</evidence>
<reference evidence="2 3" key="1">
    <citation type="submission" date="2019-09" db="EMBL/GenBank/DDBJ databases">
        <title>Whole genome sequences of isolates from the Mars Exploration Rovers.</title>
        <authorList>
            <person name="Seuylemezian A."/>
            <person name="Vaishampayan P."/>
        </authorList>
    </citation>
    <scope>NUCLEOTIDE SEQUENCE [LARGE SCALE GENOMIC DNA]</scope>
    <source>
        <strain evidence="2 3">MER_TA_151</strain>
    </source>
</reference>
<dbReference type="Proteomes" id="UP000326671">
    <property type="component" value="Unassembled WGS sequence"/>
</dbReference>
<dbReference type="OrthoDB" id="2468967at2"/>
<proteinExistence type="predicted"/>
<accession>A0A5J5HX59</accession>